<gene>
    <name evidence="2" type="primary">Kcnip1</name>
    <name evidence="2" type="ORF">CDAR_505311</name>
</gene>
<evidence type="ECO:0000256" key="1">
    <source>
        <dbReference type="ARBA" id="ARBA00022737"/>
    </source>
</evidence>
<dbReference type="AlphaFoldDB" id="A0AAV4UPJ7"/>
<dbReference type="SUPFAM" id="SSF47473">
    <property type="entry name" value="EF-hand"/>
    <property type="match status" value="1"/>
</dbReference>
<dbReference type="Proteomes" id="UP001054837">
    <property type="component" value="Unassembled WGS sequence"/>
</dbReference>
<proteinExistence type="predicted"/>
<dbReference type="InterPro" id="IPR028846">
    <property type="entry name" value="Recoverin"/>
</dbReference>
<dbReference type="InterPro" id="IPR011992">
    <property type="entry name" value="EF-hand-dom_pair"/>
</dbReference>
<keyword evidence="1" id="KW-0677">Repeat</keyword>
<accession>A0AAV4UPJ7</accession>
<protein>
    <submittedName>
        <fullName evidence="2">Kv channel-interacting protein 1</fullName>
    </submittedName>
</protein>
<dbReference type="PANTHER" id="PTHR23055">
    <property type="entry name" value="CALCIUM BINDING PROTEINS"/>
    <property type="match status" value="1"/>
</dbReference>
<reference evidence="2 3" key="1">
    <citation type="submission" date="2021-06" db="EMBL/GenBank/DDBJ databases">
        <title>Caerostris darwini draft genome.</title>
        <authorList>
            <person name="Kono N."/>
            <person name="Arakawa K."/>
        </authorList>
    </citation>
    <scope>NUCLEOTIDE SEQUENCE [LARGE SCALE GENOMIC DNA]</scope>
</reference>
<dbReference type="Gene3D" id="1.10.238.10">
    <property type="entry name" value="EF-hand"/>
    <property type="match status" value="1"/>
</dbReference>
<name>A0AAV4UPJ7_9ARAC</name>
<sequence length="74" mass="8556">MFFHLSSDDNSDDIEMTFVRSKPQRIEALCRITKFTKNELKLIYQGFKQACPTGIVNEATFKEVYAQFFPQGGK</sequence>
<evidence type="ECO:0000313" key="2">
    <source>
        <dbReference type="EMBL" id="GIY59663.1"/>
    </source>
</evidence>
<dbReference type="GO" id="GO:0005509">
    <property type="term" value="F:calcium ion binding"/>
    <property type="evidence" value="ECO:0007669"/>
    <property type="project" value="InterPro"/>
</dbReference>
<keyword evidence="3" id="KW-1185">Reference proteome</keyword>
<dbReference type="PANTHER" id="PTHR23055:SF167">
    <property type="entry name" value="EF-HAND DOMAIN-CONTAINING PROTEIN"/>
    <property type="match status" value="1"/>
</dbReference>
<dbReference type="EMBL" id="BPLQ01011699">
    <property type="protein sequence ID" value="GIY59663.1"/>
    <property type="molecule type" value="Genomic_DNA"/>
</dbReference>
<comment type="caution">
    <text evidence="2">The sequence shown here is derived from an EMBL/GenBank/DDBJ whole genome shotgun (WGS) entry which is preliminary data.</text>
</comment>
<organism evidence="2 3">
    <name type="scientific">Caerostris darwini</name>
    <dbReference type="NCBI Taxonomy" id="1538125"/>
    <lineage>
        <taxon>Eukaryota</taxon>
        <taxon>Metazoa</taxon>
        <taxon>Ecdysozoa</taxon>
        <taxon>Arthropoda</taxon>
        <taxon>Chelicerata</taxon>
        <taxon>Arachnida</taxon>
        <taxon>Araneae</taxon>
        <taxon>Araneomorphae</taxon>
        <taxon>Entelegynae</taxon>
        <taxon>Araneoidea</taxon>
        <taxon>Araneidae</taxon>
        <taxon>Caerostris</taxon>
    </lineage>
</organism>
<evidence type="ECO:0000313" key="3">
    <source>
        <dbReference type="Proteomes" id="UP001054837"/>
    </source>
</evidence>